<dbReference type="Proteomes" id="UP001189624">
    <property type="component" value="Chromosome 4"/>
</dbReference>
<reference evidence="1" key="1">
    <citation type="submission" date="2023-10" db="EMBL/GenBank/DDBJ databases">
        <authorList>
            <person name="Domelevo Entfellner J.-B."/>
        </authorList>
    </citation>
    <scope>NUCLEOTIDE SEQUENCE</scope>
</reference>
<proteinExistence type="predicted"/>
<organism evidence="1 2">
    <name type="scientific">Sphenostylis stenocarpa</name>
    <dbReference type="NCBI Taxonomy" id="92480"/>
    <lineage>
        <taxon>Eukaryota</taxon>
        <taxon>Viridiplantae</taxon>
        <taxon>Streptophyta</taxon>
        <taxon>Embryophyta</taxon>
        <taxon>Tracheophyta</taxon>
        <taxon>Spermatophyta</taxon>
        <taxon>Magnoliopsida</taxon>
        <taxon>eudicotyledons</taxon>
        <taxon>Gunneridae</taxon>
        <taxon>Pentapetalae</taxon>
        <taxon>rosids</taxon>
        <taxon>fabids</taxon>
        <taxon>Fabales</taxon>
        <taxon>Fabaceae</taxon>
        <taxon>Papilionoideae</taxon>
        <taxon>50 kb inversion clade</taxon>
        <taxon>NPAAA clade</taxon>
        <taxon>indigoferoid/millettioid clade</taxon>
        <taxon>Phaseoleae</taxon>
        <taxon>Sphenostylis</taxon>
    </lineage>
</organism>
<evidence type="ECO:0000313" key="1">
    <source>
        <dbReference type="EMBL" id="CAJ1950631.1"/>
    </source>
</evidence>
<dbReference type="EMBL" id="OY731401">
    <property type="protein sequence ID" value="CAJ1950631.1"/>
    <property type="molecule type" value="Genomic_DNA"/>
</dbReference>
<gene>
    <name evidence="1" type="ORF">AYBTSS11_LOCUS14358</name>
</gene>
<sequence>MFTKKRSEPESNAGGTTNLTVNKFQLMYRMELRKDPRAWGDMKSPLLSCRGTYE</sequence>
<keyword evidence="2" id="KW-1185">Reference proteome</keyword>
<protein>
    <submittedName>
        <fullName evidence="1">Uncharacterized protein</fullName>
    </submittedName>
</protein>
<accession>A0AA86VYD5</accession>
<dbReference type="AlphaFoldDB" id="A0AA86VYD5"/>
<name>A0AA86VYD5_9FABA</name>
<dbReference type="Gramene" id="rna-AYBTSS11_LOCUS14358">
    <property type="protein sequence ID" value="CAJ1950631.1"/>
    <property type="gene ID" value="gene-AYBTSS11_LOCUS14358"/>
</dbReference>
<evidence type="ECO:0000313" key="2">
    <source>
        <dbReference type="Proteomes" id="UP001189624"/>
    </source>
</evidence>